<protein>
    <submittedName>
        <fullName evidence="2">Spore coat protein CotJB</fullName>
    </submittedName>
</protein>
<organism evidence="2 3">
    <name type="scientific">Candidatus Blautia pullistercoris</name>
    <dbReference type="NCBI Taxonomy" id="2838499"/>
    <lineage>
        <taxon>Bacteria</taxon>
        <taxon>Bacillati</taxon>
        <taxon>Bacillota</taxon>
        <taxon>Clostridia</taxon>
        <taxon>Lachnospirales</taxon>
        <taxon>Lachnospiraceae</taxon>
        <taxon>Blautia</taxon>
    </lineage>
</organism>
<feature type="domain" description="Protein CotJB" evidence="1">
    <location>
        <begin position="10"/>
        <end position="87"/>
    </location>
</feature>
<sequence>MNKNCKYSREQLMNTINQVSFAVDDIKLYLDTHPDDEKALEFFKEKLMVRNEALKEYAAQYGPLTIDTGDDACSRQWDWVMQPWPWEGVC</sequence>
<name>A0A9D2APB9_9FIRM</name>
<keyword evidence="2" id="KW-0167">Capsid protein</keyword>
<reference evidence="2" key="1">
    <citation type="journal article" date="2021" name="PeerJ">
        <title>Extensive microbial diversity within the chicken gut microbiome revealed by metagenomics and culture.</title>
        <authorList>
            <person name="Gilroy R."/>
            <person name="Ravi A."/>
            <person name="Getino M."/>
            <person name="Pursley I."/>
            <person name="Horton D.L."/>
            <person name="Alikhan N.F."/>
            <person name="Baker D."/>
            <person name="Gharbi K."/>
            <person name="Hall N."/>
            <person name="Watson M."/>
            <person name="Adriaenssens E.M."/>
            <person name="Foster-Nyarko E."/>
            <person name="Jarju S."/>
            <person name="Secka A."/>
            <person name="Antonio M."/>
            <person name="Oren A."/>
            <person name="Chaudhuri R.R."/>
            <person name="La Ragione R."/>
            <person name="Hildebrand F."/>
            <person name="Pallen M.J."/>
        </authorList>
    </citation>
    <scope>NUCLEOTIDE SEQUENCE</scope>
    <source>
        <strain evidence="2">ChiHjej12B11-1927</strain>
    </source>
</reference>
<dbReference type="InterPro" id="IPR016571">
    <property type="entry name" value="Spore_coat_assembly_CotJB"/>
</dbReference>
<dbReference type="Pfam" id="PF12652">
    <property type="entry name" value="CotJB"/>
    <property type="match status" value="1"/>
</dbReference>
<comment type="caution">
    <text evidence="2">The sequence shown here is derived from an EMBL/GenBank/DDBJ whole genome shotgun (WGS) entry which is preliminary data.</text>
</comment>
<keyword evidence="2" id="KW-0946">Virion</keyword>
<proteinExistence type="predicted"/>
<evidence type="ECO:0000313" key="2">
    <source>
        <dbReference type="EMBL" id="HIX38752.1"/>
    </source>
</evidence>
<gene>
    <name evidence="2" type="ORF">H9738_12945</name>
</gene>
<dbReference type="AlphaFoldDB" id="A0A9D2APB9"/>
<accession>A0A9D2APB9</accession>
<dbReference type="EMBL" id="DXFG01000295">
    <property type="protein sequence ID" value="HIX38752.1"/>
    <property type="molecule type" value="Genomic_DNA"/>
</dbReference>
<reference evidence="2" key="2">
    <citation type="submission" date="2021-04" db="EMBL/GenBank/DDBJ databases">
        <authorList>
            <person name="Gilroy R."/>
        </authorList>
    </citation>
    <scope>NUCLEOTIDE SEQUENCE</scope>
    <source>
        <strain evidence="2">ChiHjej12B11-1927</strain>
    </source>
</reference>
<dbReference type="PIRSF" id="PIRSF010606">
    <property type="entry name" value="Spore_coat_CotJB"/>
    <property type="match status" value="1"/>
</dbReference>
<evidence type="ECO:0000313" key="3">
    <source>
        <dbReference type="Proteomes" id="UP000824230"/>
    </source>
</evidence>
<dbReference type="Proteomes" id="UP000824230">
    <property type="component" value="Unassembled WGS sequence"/>
</dbReference>
<evidence type="ECO:0000259" key="1">
    <source>
        <dbReference type="Pfam" id="PF12652"/>
    </source>
</evidence>
<dbReference type="InterPro" id="IPR024207">
    <property type="entry name" value="CotJB_dom"/>
</dbReference>